<dbReference type="SMART" id="SM00870">
    <property type="entry name" value="Asparaginase"/>
    <property type="match status" value="1"/>
</dbReference>
<dbReference type="EMBL" id="BDQX01000394">
    <property type="protein sequence ID" value="GBG11366.1"/>
    <property type="molecule type" value="Genomic_DNA"/>
</dbReference>
<dbReference type="Pfam" id="PF00395">
    <property type="entry name" value="SLH"/>
    <property type="match status" value="3"/>
</dbReference>
<dbReference type="Gene3D" id="3.40.50.1170">
    <property type="entry name" value="L-asparaginase, N-terminal domain"/>
    <property type="match status" value="1"/>
</dbReference>
<dbReference type="PROSITE" id="PS51732">
    <property type="entry name" value="ASN_GLN_ASE_3"/>
    <property type="match status" value="1"/>
</dbReference>
<evidence type="ECO:0000259" key="7">
    <source>
        <dbReference type="PROSITE" id="PS51272"/>
    </source>
</evidence>
<evidence type="ECO:0000313" key="9">
    <source>
        <dbReference type="Proteomes" id="UP000245202"/>
    </source>
</evidence>
<comment type="similarity">
    <text evidence="1">Belongs to the asparaginase 1 family.</text>
</comment>
<dbReference type="GO" id="GO:0004349">
    <property type="term" value="F:glutamate 5-kinase activity"/>
    <property type="evidence" value="ECO:0007669"/>
    <property type="project" value="InterPro"/>
</dbReference>
<dbReference type="PROSITE" id="PS00902">
    <property type="entry name" value="GLUTAMATE_5_KINASE"/>
    <property type="match status" value="1"/>
</dbReference>
<dbReference type="PROSITE" id="PS50853">
    <property type="entry name" value="FN3"/>
    <property type="match status" value="1"/>
</dbReference>
<dbReference type="InterPro" id="IPR036116">
    <property type="entry name" value="FN3_sf"/>
</dbReference>
<feature type="chain" id="PRO_5015312776" description="Asparaginase" evidence="5">
    <location>
        <begin position="37"/>
        <end position="819"/>
    </location>
</feature>
<dbReference type="InterPro" id="IPR040919">
    <property type="entry name" value="Asparaginase_C"/>
</dbReference>
<dbReference type="InterPro" id="IPR019797">
    <property type="entry name" value="Glutamate_5-kinase_CS"/>
</dbReference>
<dbReference type="PRINTS" id="PR00139">
    <property type="entry name" value="ASNGLNASE"/>
</dbReference>
<dbReference type="InterPro" id="IPR037152">
    <property type="entry name" value="L-asparaginase_N_sf"/>
</dbReference>
<dbReference type="AlphaFoldDB" id="A0A2R5EXC9"/>
<dbReference type="SFLD" id="SFLDS00057">
    <property type="entry name" value="Glutaminase/Asparaginase"/>
    <property type="match status" value="1"/>
</dbReference>
<dbReference type="PROSITE" id="PS51272">
    <property type="entry name" value="SLH"/>
    <property type="match status" value="3"/>
</dbReference>
<evidence type="ECO:0000256" key="4">
    <source>
        <dbReference type="PIRSR" id="PIRSR001220-2"/>
    </source>
</evidence>
<dbReference type="Gene3D" id="2.60.40.10">
    <property type="entry name" value="Immunoglobulins"/>
    <property type="match status" value="1"/>
</dbReference>
<evidence type="ECO:0000256" key="2">
    <source>
        <dbReference type="ARBA" id="ARBA00022801"/>
    </source>
</evidence>
<dbReference type="CDD" id="cd00063">
    <property type="entry name" value="FN3"/>
    <property type="match status" value="1"/>
</dbReference>
<feature type="domain" description="SLH" evidence="7">
    <location>
        <begin position="639"/>
        <end position="702"/>
    </location>
</feature>
<dbReference type="PIRSF" id="PIRSF500176">
    <property type="entry name" value="L_ASNase"/>
    <property type="match status" value="1"/>
</dbReference>
<dbReference type="InterPro" id="IPR036152">
    <property type="entry name" value="Asp/glu_Ase-like_sf"/>
</dbReference>
<evidence type="ECO:0000256" key="5">
    <source>
        <dbReference type="SAM" id="SignalP"/>
    </source>
</evidence>
<dbReference type="InterPro" id="IPR001119">
    <property type="entry name" value="SLH_dom"/>
</dbReference>
<dbReference type="InterPro" id="IPR004550">
    <property type="entry name" value="AsnASE_II"/>
</dbReference>
<feature type="active site" description="O-isoaspartyl threonine intermediate" evidence="3">
    <location>
        <position position="72"/>
    </location>
</feature>
<reference evidence="8 9" key="1">
    <citation type="submission" date="2017-08" db="EMBL/GenBank/DDBJ databases">
        <title>Substantial Increase in Enzyme Production by Combined Drug-Resistance Mutations in Paenibacillus agaridevorans.</title>
        <authorList>
            <person name="Tanaka Y."/>
            <person name="Funane K."/>
            <person name="Hosaka T."/>
            <person name="Shiwa Y."/>
            <person name="Fujita N."/>
            <person name="Miyazaki T."/>
            <person name="Yoshikawa H."/>
            <person name="Murakami K."/>
            <person name="Kasahara K."/>
            <person name="Inaoka T."/>
            <person name="Hiraga Y."/>
            <person name="Ochi K."/>
        </authorList>
    </citation>
    <scope>NUCLEOTIDE SEQUENCE [LARGE SCALE GENOMIC DNA]</scope>
    <source>
        <strain evidence="8 9">T-3040</strain>
    </source>
</reference>
<evidence type="ECO:0000256" key="1">
    <source>
        <dbReference type="ARBA" id="ARBA00010518"/>
    </source>
</evidence>
<feature type="binding site" evidence="4">
    <location>
        <position position="118"/>
    </location>
    <ligand>
        <name>substrate</name>
    </ligand>
</feature>
<dbReference type="Pfam" id="PF17763">
    <property type="entry name" value="Asparaginase_C"/>
    <property type="match status" value="1"/>
</dbReference>
<feature type="signal peptide" evidence="5">
    <location>
        <begin position="1"/>
        <end position="36"/>
    </location>
</feature>
<evidence type="ECO:0000256" key="3">
    <source>
        <dbReference type="PIRSR" id="PIRSR001220-1"/>
    </source>
</evidence>
<dbReference type="Pfam" id="PF00710">
    <property type="entry name" value="Asparaginase"/>
    <property type="match status" value="1"/>
</dbReference>
<evidence type="ECO:0000313" key="8">
    <source>
        <dbReference type="EMBL" id="GBG11366.1"/>
    </source>
</evidence>
<dbReference type="InterPro" id="IPR027473">
    <property type="entry name" value="L-asparaginase_C"/>
</dbReference>
<organism evidence="8 9">
    <name type="scientific">Paenibacillus agaridevorans</name>
    <dbReference type="NCBI Taxonomy" id="171404"/>
    <lineage>
        <taxon>Bacteria</taxon>
        <taxon>Bacillati</taxon>
        <taxon>Bacillota</taxon>
        <taxon>Bacilli</taxon>
        <taxon>Bacillales</taxon>
        <taxon>Paenibacillaceae</taxon>
        <taxon>Paenibacillus</taxon>
    </lineage>
</organism>
<feature type="domain" description="SLH" evidence="7">
    <location>
        <begin position="765"/>
        <end position="819"/>
    </location>
</feature>
<keyword evidence="5" id="KW-0732">Signal</keyword>
<dbReference type="SUPFAM" id="SSF49265">
    <property type="entry name" value="Fibronectin type III"/>
    <property type="match status" value="1"/>
</dbReference>
<dbReference type="GO" id="GO:0006528">
    <property type="term" value="P:asparagine metabolic process"/>
    <property type="evidence" value="ECO:0007669"/>
    <property type="project" value="InterPro"/>
</dbReference>
<evidence type="ECO:0000259" key="6">
    <source>
        <dbReference type="PROSITE" id="PS50853"/>
    </source>
</evidence>
<sequence>MTIFETNKTLRKLLAPLLVASLLATLLASSPGPARAADAAPPSLPTFNIPALSQAHIESPLPNVIVVATGGTLAGKASNSTSFQSYSAGTYTMEKLLGDLPVHKTADVSSYQFGNKGSGGYTMQELYDLSLAVDAALEIYDSAVVTTGTDTMEEIAYFLDLTVRSPKPVVVTGAMRPWDVIGTDGPANLYQAIKVAGSNKTQWFGTVVMLNDVIHTAREVTKSNSHRMDTFETPMFGAIGYVDDPAVRIYRLTARAMKAGQSDWATPFDLRTIAKTALPVVEIVYNYQEAGGGAIRALVQDGAKGIVTAGTGAGGISSKMSAARSAAIQDHGVVFASTTRTGSGSTSGSSNGIVAADNLNPQHARIMLMLSLAFSSDFNTIKNWFETVGTQDITSALEQAPIWADGSALTLESRSTTDITFAWPLALDDERINGYSVYVTGKDVPIARLSATTTSYSASGLLPGTSYSYTVKAIDNSGLESSPLTGTFATDSVLLPGGPTTPITKTEGMIQPANGGSLSLGQLITLNVPKGATEGETKMSIEKLLNSTVPGSQPGDLATSVYELLKDRIGNFLVPVTLTFKFDPSLVKEGQKASIFYFDEELKQWVEIGGTVEGDTITAKTDHFTKFAVFVVDDETAQEPEISFTDIAGHWSEEAIKEAAAASIVQGYDDGTFKPEKTVTRAEFAVMLMNALQAEESGAPLAFTDNSAIGPWARTAIAQALQRGIVGGYPDGSFRPGATINRAEMASMIAKAISLPTSGTAATSFADNAAIPSWALGAVKSAADEGILHGRSGNRFVPQGTATRAEAVTAILNMLKSDK</sequence>
<dbReference type="PANTHER" id="PTHR11707:SF28">
    <property type="entry name" value="60 KDA LYSOPHOSPHOLIPASE"/>
    <property type="match status" value="1"/>
</dbReference>
<dbReference type="InterPro" id="IPR003961">
    <property type="entry name" value="FN3_dom"/>
</dbReference>
<dbReference type="PANTHER" id="PTHR11707">
    <property type="entry name" value="L-ASPARAGINASE"/>
    <property type="match status" value="1"/>
</dbReference>
<gene>
    <name evidence="8" type="ORF">PAT3040_06171</name>
</gene>
<name>A0A2R5EXC9_9BACL</name>
<keyword evidence="2" id="KW-0378">Hydrolase</keyword>
<evidence type="ECO:0008006" key="10">
    <source>
        <dbReference type="Google" id="ProtNLM"/>
    </source>
</evidence>
<dbReference type="Gene3D" id="3.40.50.40">
    <property type="match status" value="1"/>
</dbReference>
<keyword evidence="9" id="KW-1185">Reference proteome</keyword>
<dbReference type="PIRSF" id="PIRSF001220">
    <property type="entry name" value="L-ASNase_gatD"/>
    <property type="match status" value="1"/>
</dbReference>
<dbReference type="FunFam" id="3.40.50.1170:FF:000001">
    <property type="entry name" value="L-asparaginase 2"/>
    <property type="match status" value="1"/>
</dbReference>
<dbReference type="GO" id="GO:0004067">
    <property type="term" value="F:asparaginase activity"/>
    <property type="evidence" value="ECO:0007669"/>
    <property type="project" value="UniProtKB-UniRule"/>
</dbReference>
<comment type="caution">
    <text evidence="8">The sequence shown here is derived from an EMBL/GenBank/DDBJ whole genome shotgun (WGS) entry which is preliminary data.</text>
</comment>
<dbReference type="CDD" id="cd08964">
    <property type="entry name" value="L-asparaginase_II"/>
    <property type="match status" value="1"/>
</dbReference>
<dbReference type="SUPFAM" id="SSF53774">
    <property type="entry name" value="Glutaminase/Asparaginase"/>
    <property type="match status" value="1"/>
</dbReference>
<dbReference type="InterPro" id="IPR006034">
    <property type="entry name" value="Asparaginase/glutaminase-like"/>
</dbReference>
<dbReference type="InterPro" id="IPR013783">
    <property type="entry name" value="Ig-like_fold"/>
</dbReference>
<dbReference type="Pfam" id="PF00041">
    <property type="entry name" value="fn3"/>
    <property type="match status" value="1"/>
</dbReference>
<feature type="binding site" evidence="4">
    <location>
        <begin position="149"/>
        <end position="150"/>
    </location>
    <ligand>
        <name>substrate</name>
    </ligand>
</feature>
<dbReference type="Proteomes" id="UP000245202">
    <property type="component" value="Unassembled WGS sequence"/>
</dbReference>
<dbReference type="InterPro" id="IPR027474">
    <property type="entry name" value="L-asparaginase_N"/>
</dbReference>
<dbReference type="RefSeq" id="WP_108995669.1">
    <property type="nucleotide sequence ID" value="NZ_BDQX01000394.1"/>
</dbReference>
<feature type="domain" description="Fibronectin type-III" evidence="6">
    <location>
        <begin position="405"/>
        <end position="497"/>
    </location>
</feature>
<feature type="domain" description="SLH" evidence="7">
    <location>
        <begin position="703"/>
        <end position="763"/>
    </location>
</feature>
<proteinExistence type="inferred from homology"/>
<protein>
    <recommendedName>
        <fullName evidence="10">Asparaginase</fullName>
    </recommendedName>
</protein>
<accession>A0A2R5EXC9</accession>